<dbReference type="AlphaFoldDB" id="A0A518K6R6"/>
<keyword evidence="3" id="KW-1185">Reference proteome</keyword>
<proteinExistence type="predicted"/>
<dbReference type="RefSeq" id="WP_197529830.1">
    <property type="nucleotide sequence ID" value="NZ_CP036349.1"/>
</dbReference>
<keyword evidence="1" id="KW-0472">Membrane</keyword>
<evidence type="ECO:0000313" key="3">
    <source>
        <dbReference type="Proteomes" id="UP000316426"/>
    </source>
</evidence>
<dbReference type="EMBL" id="CP036349">
    <property type="protein sequence ID" value="QDV73492.1"/>
    <property type="molecule type" value="Genomic_DNA"/>
</dbReference>
<gene>
    <name evidence="2" type="ORF">Spa11_16880</name>
</gene>
<accession>A0A518K6R6</accession>
<keyword evidence="1" id="KW-1133">Transmembrane helix</keyword>
<dbReference type="Proteomes" id="UP000316426">
    <property type="component" value="Chromosome"/>
</dbReference>
<sequence>MTTIFFYAAATIIGGLFALLGLVVGLGLLAYFLEAKGFIKNEGVACKNSP</sequence>
<keyword evidence="1" id="KW-0812">Transmembrane</keyword>
<organism evidence="2 3">
    <name type="scientific">Botrimarina mediterranea</name>
    <dbReference type="NCBI Taxonomy" id="2528022"/>
    <lineage>
        <taxon>Bacteria</taxon>
        <taxon>Pseudomonadati</taxon>
        <taxon>Planctomycetota</taxon>
        <taxon>Planctomycetia</taxon>
        <taxon>Pirellulales</taxon>
        <taxon>Lacipirellulaceae</taxon>
        <taxon>Botrimarina</taxon>
    </lineage>
</organism>
<dbReference type="KEGG" id="bmei:Spa11_16880"/>
<evidence type="ECO:0000313" key="2">
    <source>
        <dbReference type="EMBL" id="QDV73492.1"/>
    </source>
</evidence>
<protein>
    <submittedName>
        <fullName evidence="2">Uncharacterized protein</fullName>
    </submittedName>
</protein>
<feature type="transmembrane region" description="Helical" evidence="1">
    <location>
        <begin position="6"/>
        <end position="33"/>
    </location>
</feature>
<name>A0A518K6R6_9BACT</name>
<reference evidence="2 3" key="1">
    <citation type="submission" date="2019-02" db="EMBL/GenBank/DDBJ databases">
        <title>Deep-cultivation of Planctomycetes and their phenomic and genomic characterization uncovers novel biology.</title>
        <authorList>
            <person name="Wiegand S."/>
            <person name="Jogler M."/>
            <person name="Boedeker C."/>
            <person name="Pinto D."/>
            <person name="Vollmers J."/>
            <person name="Rivas-Marin E."/>
            <person name="Kohn T."/>
            <person name="Peeters S.H."/>
            <person name="Heuer A."/>
            <person name="Rast P."/>
            <person name="Oberbeckmann S."/>
            <person name="Bunk B."/>
            <person name="Jeske O."/>
            <person name="Meyerdierks A."/>
            <person name="Storesund J.E."/>
            <person name="Kallscheuer N."/>
            <person name="Luecker S."/>
            <person name="Lage O.M."/>
            <person name="Pohl T."/>
            <person name="Merkel B.J."/>
            <person name="Hornburger P."/>
            <person name="Mueller R.-W."/>
            <person name="Bruemmer F."/>
            <person name="Labrenz M."/>
            <person name="Spormann A.M."/>
            <person name="Op den Camp H."/>
            <person name="Overmann J."/>
            <person name="Amann R."/>
            <person name="Jetten M.S.M."/>
            <person name="Mascher T."/>
            <person name="Medema M.H."/>
            <person name="Devos D.P."/>
            <person name="Kaster A.-K."/>
            <person name="Ovreas L."/>
            <person name="Rohde M."/>
            <person name="Galperin M.Y."/>
            <person name="Jogler C."/>
        </authorList>
    </citation>
    <scope>NUCLEOTIDE SEQUENCE [LARGE SCALE GENOMIC DNA]</scope>
    <source>
        <strain evidence="2 3">Spa11</strain>
    </source>
</reference>
<evidence type="ECO:0000256" key="1">
    <source>
        <dbReference type="SAM" id="Phobius"/>
    </source>
</evidence>